<keyword evidence="2" id="KW-1185">Reference proteome</keyword>
<organism evidence="1 2">
    <name type="scientific">Cynara cardunculus var. scolymus</name>
    <name type="common">Globe artichoke</name>
    <name type="synonym">Cynara scolymus</name>
    <dbReference type="NCBI Taxonomy" id="59895"/>
    <lineage>
        <taxon>Eukaryota</taxon>
        <taxon>Viridiplantae</taxon>
        <taxon>Streptophyta</taxon>
        <taxon>Embryophyta</taxon>
        <taxon>Tracheophyta</taxon>
        <taxon>Spermatophyta</taxon>
        <taxon>Magnoliopsida</taxon>
        <taxon>eudicotyledons</taxon>
        <taxon>Gunneridae</taxon>
        <taxon>Pentapetalae</taxon>
        <taxon>asterids</taxon>
        <taxon>campanulids</taxon>
        <taxon>Asterales</taxon>
        <taxon>Asteraceae</taxon>
        <taxon>Carduoideae</taxon>
        <taxon>Cardueae</taxon>
        <taxon>Carduinae</taxon>
        <taxon>Cynara</taxon>
    </lineage>
</organism>
<name>A0A103WWY4_CYNCS</name>
<gene>
    <name evidence="1" type="ORF">Ccrd_025501</name>
</gene>
<proteinExistence type="predicted"/>
<dbReference type="AlphaFoldDB" id="A0A103WWY4"/>
<sequence length="166" mass="18827">DIIETDDTDKGIWVLLLAFVKLLQHLSRIGAPKHWQLPHGPVSSVILSCGSRYESVSYFFNLSGGHTFMHCTLPPLLGREEKSLLDFLVTGKAALDLRPTHESHIDKRGLYLDRYTMNQKLEMVGWLVENLRFVSNPLYVSGISYMGIIVPNVALEVYKGKNFYCN</sequence>
<evidence type="ECO:0000313" key="2">
    <source>
        <dbReference type="Proteomes" id="UP000243975"/>
    </source>
</evidence>
<accession>A0A103WWY4</accession>
<protein>
    <recommendedName>
        <fullName evidence="3">Peptidase S10, serine carboxypeptidase</fullName>
    </recommendedName>
</protein>
<dbReference type="Gramene" id="KVH80023">
    <property type="protein sequence ID" value="KVH80023"/>
    <property type="gene ID" value="Ccrd_025501"/>
</dbReference>
<feature type="non-terminal residue" evidence="1">
    <location>
        <position position="1"/>
    </location>
</feature>
<comment type="caution">
    <text evidence="1">The sequence shown here is derived from an EMBL/GenBank/DDBJ whole genome shotgun (WGS) entry which is preliminary data.</text>
</comment>
<dbReference type="Proteomes" id="UP000243975">
    <property type="component" value="Unassembled WGS sequence"/>
</dbReference>
<evidence type="ECO:0000313" key="1">
    <source>
        <dbReference type="EMBL" id="KVH80023.1"/>
    </source>
</evidence>
<reference evidence="1 2" key="1">
    <citation type="journal article" date="2016" name="Sci. Rep.">
        <title>The genome sequence of the outbreeding globe artichoke constructed de novo incorporating a phase-aware low-pass sequencing strategy of F1 progeny.</title>
        <authorList>
            <person name="Scaglione D."/>
            <person name="Reyes-Chin-Wo S."/>
            <person name="Acquadro A."/>
            <person name="Froenicke L."/>
            <person name="Portis E."/>
            <person name="Beitel C."/>
            <person name="Tirone M."/>
            <person name="Mauro R."/>
            <person name="Lo Monaco A."/>
            <person name="Mauromicale G."/>
            <person name="Faccioli P."/>
            <person name="Cattivelli L."/>
            <person name="Rieseberg L."/>
            <person name="Michelmore R."/>
            <person name="Lanteri S."/>
        </authorList>
    </citation>
    <scope>NUCLEOTIDE SEQUENCE [LARGE SCALE GENOMIC DNA]</scope>
    <source>
        <strain evidence="1">2C</strain>
    </source>
</reference>
<dbReference type="EMBL" id="LEKV01006460">
    <property type="protein sequence ID" value="KVH80023.1"/>
    <property type="molecule type" value="Genomic_DNA"/>
</dbReference>
<evidence type="ECO:0008006" key="3">
    <source>
        <dbReference type="Google" id="ProtNLM"/>
    </source>
</evidence>